<keyword evidence="5" id="KW-1185">Reference proteome</keyword>
<evidence type="ECO:0000256" key="3">
    <source>
        <dbReference type="SAM" id="Phobius"/>
    </source>
</evidence>
<evidence type="ECO:0000313" key="5">
    <source>
        <dbReference type="Proteomes" id="UP000660265"/>
    </source>
</evidence>
<dbReference type="Proteomes" id="UP000660265">
    <property type="component" value="Unassembled WGS sequence"/>
</dbReference>
<name>A0ABQ2EER7_9ACTN</name>
<sequence>MTTEATPTFQQADDALIKLLSPPFPDDPFPIYETLQSVNRVHKSALGIYALSGYEEVTALLKMPDVHSGARAAAQMREDWADHISLRMYLNSMVTLNAPDHGRVRGLASRVFTPNKIKKMQPAVERRTDELINAIIEKSEGGEPVDIVEMLAMPFPVAVISDMLGLPYEDGKRTWELADDWSRVFSGIYTEEDLAVADSAAEELTGYFRDVIKACRAEPKDDLMSSLVQEATNGKLDEEELLALILFLFTAGFAATTNLIATGVLALMEHPDELKRWRADKSITPTAVEELLRHTAHTTASSRLTTRPITIGGTEIPEGVLVLALLSAANRDPAKFPDPHRLDLTRDNGTHLSFSAGGHFCFGGSLARMEAADLFPKLIDTFATMELAGTPGRRAIMGLTGYTSLPVRLGR</sequence>
<keyword evidence="2" id="KW-0503">Monooxygenase</keyword>
<comment type="similarity">
    <text evidence="1 2">Belongs to the cytochrome P450 family.</text>
</comment>
<evidence type="ECO:0000256" key="1">
    <source>
        <dbReference type="ARBA" id="ARBA00010617"/>
    </source>
</evidence>
<accession>A0ABQ2EER7</accession>
<keyword evidence="3" id="KW-0812">Transmembrane</keyword>
<dbReference type="PROSITE" id="PS00086">
    <property type="entry name" value="CYTOCHROME_P450"/>
    <property type="match status" value="1"/>
</dbReference>
<feature type="transmembrane region" description="Helical" evidence="3">
    <location>
        <begin position="241"/>
        <end position="268"/>
    </location>
</feature>
<keyword evidence="2" id="KW-0560">Oxidoreductase</keyword>
<keyword evidence="2" id="KW-0479">Metal-binding</keyword>
<keyword evidence="3" id="KW-0472">Membrane</keyword>
<keyword evidence="2" id="KW-0349">Heme</keyword>
<dbReference type="InterPro" id="IPR017972">
    <property type="entry name" value="Cyt_P450_CS"/>
</dbReference>
<protein>
    <submittedName>
        <fullName evidence="4">Cytochrome P450</fullName>
    </submittedName>
</protein>
<keyword evidence="2" id="KW-0408">Iron</keyword>
<gene>
    <name evidence="4" type="ORF">GCM10011583_46340</name>
</gene>
<dbReference type="PANTHER" id="PTHR46696:SF1">
    <property type="entry name" value="CYTOCHROME P450 YJIB-RELATED"/>
    <property type="match status" value="1"/>
</dbReference>
<evidence type="ECO:0000313" key="4">
    <source>
        <dbReference type="EMBL" id="GGK09063.1"/>
    </source>
</evidence>
<dbReference type="PANTHER" id="PTHR46696">
    <property type="entry name" value="P450, PUTATIVE (EUROFUNG)-RELATED"/>
    <property type="match status" value="1"/>
</dbReference>
<organism evidence="4 5">
    <name type="scientific">Streptomyces camponoticapitis</name>
    <dbReference type="NCBI Taxonomy" id="1616125"/>
    <lineage>
        <taxon>Bacteria</taxon>
        <taxon>Bacillati</taxon>
        <taxon>Actinomycetota</taxon>
        <taxon>Actinomycetes</taxon>
        <taxon>Kitasatosporales</taxon>
        <taxon>Streptomycetaceae</taxon>
        <taxon>Streptomyces</taxon>
    </lineage>
</organism>
<dbReference type="SUPFAM" id="SSF48264">
    <property type="entry name" value="Cytochrome P450"/>
    <property type="match status" value="1"/>
</dbReference>
<dbReference type="RefSeq" id="WP_229701050.1">
    <property type="nucleotide sequence ID" value="NZ_BMMV01000015.1"/>
</dbReference>
<dbReference type="InterPro" id="IPR002397">
    <property type="entry name" value="Cyt_P450_B"/>
</dbReference>
<dbReference type="PRINTS" id="PR00359">
    <property type="entry name" value="BP450"/>
</dbReference>
<comment type="caution">
    <text evidence="4">The sequence shown here is derived from an EMBL/GenBank/DDBJ whole genome shotgun (WGS) entry which is preliminary data.</text>
</comment>
<dbReference type="Pfam" id="PF00067">
    <property type="entry name" value="p450"/>
    <property type="match status" value="1"/>
</dbReference>
<keyword evidence="3" id="KW-1133">Transmembrane helix</keyword>
<reference evidence="5" key="1">
    <citation type="journal article" date="2019" name="Int. J. Syst. Evol. Microbiol.">
        <title>The Global Catalogue of Microorganisms (GCM) 10K type strain sequencing project: providing services to taxonomists for standard genome sequencing and annotation.</title>
        <authorList>
            <consortium name="The Broad Institute Genomics Platform"/>
            <consortium name="The Broad Institute Genome Sequencing Center for Infectious Disease"/>
            <person name="Wu L."/>
            <person name="Ma J."/>
        </authorList>
    </citation>
    <scope>NUCLEOTIDE SEQUENCE [LARGE SCALE GENOMIC DNA]</scope>
    <source>
        <strain evidence="5">CGMCC 4.7275</strain>
    </source>
</reference>
<dbReference type="InterPro" id="IPR001128">
    <property type="entry name" value="Cyt_P450"/>
</dbReference>
<dbReference type="EMBL" id="BMMV01000015">
    <property type="protein sequence ID" value="GGK09063.1"/>
    <property type="molecule type" value="Genomic_DNA"/>
</dbReference>
<dbReference type="CDD" id="cd20625">
    <property type="entry name" value="CYP164-like"/>
    <property type="match status" value="1"/>
</dbReference>
<dbReference type="Gene3D" id="1.10.630.10">
    <property type="entry name" value="Cytochrome P450"/>
    <property type="match status" value="1"/>
</dbReference>
<dbReference type="InterPro" id="IPR036396">
    <property type="entry name" value="Cyt_P450_sf"/>
</dbReference>
<evidence type="ECO:0000256" key="2">
    <source>
        <dbReference type="RuleBase" id="RU000461"/>
    </source>
</evidence>
<proteinExistence type="inferred from homology"/>